<evidence type="ECO:0000313" key="1">
    <source>
        <dbReference type="EMBL" id="KTB44289.1"/>
    </source>
</evidence>
<dbReference type="Gene3D" id="3.80.10.10">
    <property type="entry name" value="Ribonuclease Inhibitor"/>
    <property type="match status" value="1"/>
</dbReference>
<gene>
    <name evidence="1" type="ORF">WG66_3138</name>
</gene>
<proteinExistence type="predicted"/>
<accession>A0A0W0G710</accession>
<protein>
    <submittedName>
        <fullName evidence="1">Uncharacterized protein</fullName>
    </submittedName>
</protein>
<sequence length="476" mass="54693">MPSLPPELIPLILAEFPEDSKALRNCALVCQSWARISRSISFHSLSVTGYGLPRKRRARRVARFLRLCASPFETFSKSNIHTLELWEWPHSPYDFDPAGQHLEINALLGWCSADGTKTISSLFPFLKRLSFLGDISWRSLSGVAKKAIYEGFMTVTELSLNYIHIDTEDFLTLIHTFPSLWSLELDFINQLHLSDPKTLVTVPHTNLQKIVLDYVRTLDFIRLFHGTPCLKILHLHGGSIFFKKFVNSNEVRAAITRLLRSTTLEEFRCEYRFNKPTEVDKFLAKLDLTGLSNLRQIEFEFHTYVEGAAFPSSLPDFFDKLSTSNDTISSSLEVVSIPYLPEHTRYMDFQKLDEILQRPYFSSLRELKCSFTCDFTQKDVAKQLKRGKRTYPQPDSDSAAESDLRERKRDFGVMYFPKCEARGILVTNHEYCYNPPPRFRDKIAGVAGRTARNIRSRTSGAMNFVTDSVQRLVRLG</sequence>
<dbReference type="Proteomes" id="UP000054988">
    <property type="component" value="Unassembled WGS sequence"/>
</dbReference>
<dbReference type="InterPro" id="IPR032675">
    <property type="entry name" value="LRR_dom_sf"/>
</dbReference>
<organism evidence="1 2">
    <name type="scientific">Moniliophthora roreri</name>
    <name type="common">Frosty pod rot fungus</name>
    <name type="synonym">Monilia roreri</name>
    <dbReference type="NCBI Taxonomy" id="221103"/>
    <lineage>
        <taxon>Eukaryota</taxon>
        <taxon>Fungi</taxon>
        <taxon>Dikarya</taxon>
        <taxon>Basidiomycota</taxon>
        <taxon>Agaricomycotina</taxon>
        <taxon>Agaricomycetes</taxon>
        <taxon>Agaricomycetidae</taxon>
        <taxon>Agaricales</taxon>
        <taxon>Marasmiineae</taxon>
        <taxon>Marasmiaceae</taxon>
        <taxon>Moniliophthora</taxon>
    </lineage>
</organism>
<dbReference type="EMBL" id="LATX01000958">
    <property type="protein sequence ID" value="KTB44289.1"/>
    <property type="molecule type" value="Genomic_DNA"/>
</dbReference>
<comment type="caution">
    <text evidence="1">The sequence shown here is derived from an EMBL/GenBank/DDBJ whole genome shotgun (WGS) entry which is preliminary data.</text>
</comment>
<evidence type="ECO:0000313" key="2">
    <source>
        <dbReference type="Proteomes" id="UP000054988"/>
    </source>
</evidence>
<dbReference type="SUPFAM" id="SSF52047">
    <property type="entry name" value="RNI-like"/>
    <property type="match status" value="1"/>
</dbReference>
<dbReference type="AlphaFoldDB" id="A0A0W0G710"/>
<reference evidence="1 2" key="1">
    <citation type="submission" date="2015-12" db="EMBL/GenBank/DDBJ databases">
        <title>Draft genome sequence of Moniliophthora roreri, the causal agent of frosty pod rot of cacao.</title>
        <authorList>
            <person name="Aime M.C."/>
            <person name="Diaz-Valderrama J.R."/>
            <person name="Kijpornyongpan T."/>
            <person name="Phillips-Mora W."/>
        </authorList>
    </citation>
    <scope>NUCLEOTIDE SEQUENCE [LARGE SCALE GENOMIC DNA]</scope>
    <source>
        <strain evidence="1 2">MCA 2952</strain>
    </source>
</reference>
<name>A0A0W0G710_MONRR</name>